<feature type="transmembrane region" description="Helical" evidence="8">
    <location>
        <begin position="170"/>
        <end position="189"/>
    </location>
</feature>
<feature type="transmembrane region" description="Helical" evidence="8">
    <location>
        <begin position="43"/>
        <end position="60"/>
    </location>
</feature>
<comment type="similarity">
    <text evidence="2">Belongs to the CSC1 (TC 1.A.17) family.</text>
</comment>
<reference evidence="12 13" key="1">
    <citation type="journal article" date="2008" name="Nature">
        <title>The Phaeodactylum genome reveals the evolutionary history of diatom genomes.</title>
        <authorList>
            <person name="Bowler C."/>
            <person name="Allen A.E."/>
            <person name="Badger J.H."/>
            <person name="Grimwood J."/>
            <person name="Jabbari K."/>
            <person name="Kuo A."/>
            <person name="Maheswari U."/>
            <person name="Martens C."/>
            <person name="Maumus F."/>
            <person name="Otillar R.P."/>
            <person name="Rayko E."/>
            <person name="Salamov A."/>
            <person name="Vandepoele K."/>
            <person name="Beszteri B."/>
            <person name="Gruber A."/>
            <person name="Heijde M."/>
            <person name="Katinka M."/>
            <person name="Mock T."/>
            <person name="Valentin K."/>
            <person name="Verret F."/>
            <person name="Berges J.A."/>
            <person name="Brownlee C."/>
            <person name="Cadoret J.P."/>
            <person name="Chiovitti A."/>
            <person name="Choi C.J."/>
            <person name="Coesel S."/>
            <person name="De Martino A."/>
            <person name="Detter J.C."/>
            <person name="Durkin C."/>
            <person name="Falciatore A."/>
            <person name="Fournet J."/>
            <person name="Haruta M."/>
            <person name="Huysman M.J."/>
            <person name="Jenkins B.D."/>
            <person name="Jiroutova K."/>
            <person name="Jorgensen R.E."/>
            <person name="Joubert Y."/>
            <person name="Kaplan A."/>
            <person name="Kroger N."/>
            <person name="Kroth P.G."/>
            <person name="La Roche J."/>
            <person name="Lindquist E."/>
            <person name="Lommer M."/>
            <person name="Martin-Jezequel V."/>
            <person name="Lopez P.J."/>
            <person name="Lucas S."/>
            <person name="Mangogna M."/>
            <person name="McGinnis K."/>
            <person name="Medlin L.K."/>
            <person name="Montsant A."/>
            <person name="Oudot-Le Secq M.P."/>
            <person name="Napoli C."/>
            <person name="Obornik M."/>
            <person name="Parker M.S."/>
            <person name="Petit J.L."/>
            <person name="Porcel B.M."/>
            <person name="Poulsen N."/>
            <person name="Robison M."/>
            <person name="Rychlewski L."/>
            <person name="Rynearson T.A."/>
            <person name="Schmutz J."/>
            <person name="Shapiro H."/>
            <person name="Siaut M."/>
            <person name="Stanley M."/>
            <person name="Sussman M.R."/>
            <person name="Taylor A.R."/>
            <person name="Vardi A."/>
            <person name="von Dassow P."/>
            <person name="Vyverman W."/>
            <person name="Willis A."/>
            <person name="Wyrwicz L.S."/>
            <person name="Rokhsar D.S."/>
            <person name="Weissenbach J."/>
            <person name="Armbrust E.V."/>
            <person name="Green B.R."/>
            <person name="Van de Peer Y."/>
            <person name="Grigoriev I.V."/>
        </authorList>
    </citation>
    <scope>NUCLEOTIDE SEQUENCE [LARGE SCALE GENOMIC DNA]</scope>
    <source>
        <strain evidence="12 13">CCAP 1055/1</strain>
    </source>
</reference>
<dbReference type="InterPro" id="IPR045122">
    <property type="entry name" value="Csc1-like"/>
</dbReference>
<dbReference type="EMBL" id="CM000613">
    <property type="protein sequence ID" value="EEC47600.1"/>
    <property type="molecule type" value="Genomic_DNA"/>
</dbReference>
<evidence type="ECO:0000256" key="4">
    <source>
        <dbReference type="ARBA" id="ARBA00022692"/>
    </source>
</evidence>
<feature type="transmembrane region" description="Helical" evidence="8">
    <location>
        <begin position="821"/>
        <end position="840"/>
    </location>
</feature>
<dbReference type="GO" id="GO:0005886">
    <property type="term" value="C:plasma membrane"/>
    <property type="evidence" value="ECO:0007669"/>
    <property type="project" value="TreeGrafter"/>
</dbReference>
<evidence type="ECO:0000256" key="8">
    <source>
        <dbReference type="SAM" id="Phobius"/>
    </source>
</evidence>
<feature type="domain" description="CSC1/OSCA1-like cytosolic" evidence="11">
    <location>
        <begin position="211"/>
        <end position="329"/>
    </location>
</feature>
<evidence type="ECO:0000256" key="5">
    <source>
        <dbReference type="ARBA" id="ARBA00022989"/>
    </source>
</evidence>
<dbReference type="GO" id="GO:0005227">
    <property type="term" value="F:calcium-activated cation channel activity"/>
    <property type="evidence" value="ECO:0007669"/>
    <property type="project" value="InterPro"/>
</dbReference>
<protein>
    <submittedName>
        <fullName evidence="12">Uncharacterized protein</fullName>
    </submittedName>
</protein>
<feature type="transmembrane region" description="Helical" evidence="8">
    <location>
        <begin position="793"/>
        <end position="815"/>
    </location>
</feature>
<keyword evidence="6 8" id="KW-0472">Membrane</keyword>
<comment type="subcellular location">
    <subcellularLocation>
        <location evidence="1">Membrane</location>
        <topology evidence="1">Multi-pass membrane protein</topology>
    </subcellularLocation>
</comment>
<evidence type="ECO:0000256" key="6">
    <source>
        <dbReference type="ARBA" id="ARBA00023136"/>
    </source>
</evidence>
<evidence type="ECO:0000256" key="3">
    <source>
        <dbReference type="ARBA" id="ARBA00022448"/>
    </source>
</evidence>
<evidence type="ECO:0000313" key="12">
    <source>
        <dbReference type="EMBL" id="EEC47600.1"/>
    </source>
</evidence>
<feature type="compositionally biased region" description="Polar residues" evidence="7">
    <location>
        <begin position="342"/>
        <end position="353"/>
    </location>
</feature>
<keyword evidence="5 8" id="KW-1133">Transmembrane helix</keyword>
<keyword evidence="4 8" id="KW-0812">Transmembrane</keyword>
<dbReference type="InterPro" id="IPR027815">
    <property type="entry name" value="CSC1/OSCA1-like_cyt"/>
</dbReference>
<dbReference type="HOGENOM" id="CLU_009133_0_0_1"/>
<dbReference type="PANTHER" id="PTHR13018">
    <property type="entry name" value="PROBABLE MEMBRANE PROTEIN DUF221-RELATED"/>
    <property type="match status" value="1"/>
</dbReference>
<dbReference type="PANTHER" id="PTHR13018:SF5">
    <property type="entry name" value="RE44586P"/>
    <property type="match status" value="1"/>
</dbReference>
<dbReference type="Proteomes" id="UP000000759">
    <property type="component" value="Chromosome 10"/>
</dbReference>
<feature type="transmembrane region" description="Helical" evidence="8">
    <location>
        <begin position="629"/>
        <end position="648"/>
    </location>
</feature>
<sequence>MNENFIIHPLRPEYHRLQSSGGTGSSAGGETEFDDSQVLRQTFMVYLPILVVVVLLFSLIRRKYRRAFNVRSWLDPIKTPLAYNQYGFFSWFWKLKSISDDKLMDECGMDALCFVRVLRMGFKISLLGVLCSAVLMPLYATADDSQNTRSITDNIAQLTISHVPEGSPRLLGAVIAAWIIFGYTMRLILKEFVWFIEKRHKFLATIRPRNYAVYVRNIPNELRSDAELENFFRQCFQSESILEGNVALKVPELSKLVAQREAAITKFEHAVAVEDRTGEKPQHAPSLASAIRGSLKGGGEKVDSINYFASEIKELNQVISKHIDDLNENKTCFSHDVEQPHASGSNRQISNGVRKTRSDSENERYGNMERTGLLSVSEGRSDHSVKEDCSTSPRNDIDTPNGDPGKIETAENAGYNAYRATNDATPGDSEGKTNPGIVLKNATKKCRESASSIGGAVKDSAKAVAENSTSLLKSAEDGKPESAGFLSFRSLRSTHAALQLIHHGTPFTMEVQEAPAPDDVFWFNVGRGHKELQVGRLMSFAATAVLCLFWTIPVSFVASLSTIESLRAEVGFVDDLLDTLPFLAPFFEIAAPLLLVVVNALLPMILRVFSMMEGPVSGAVVEASLFTKLAAFMIIQTFFVSAISGGLLQELSSLVQSPTSIVDLLSTSLPAQATYFIQIIFVTTVFSCGMEILRVVPLLKAMLRRFLGPRLTERERQQPFLTLRPLSNPLDFEHAGFSSNIVLYYIVFLVYSVISPLTSIVVAFCFAFMDSIFCHQFVYIYPNRSDSGGKLWLNFMRVLIACMFVAEFTIVGLLALKRAPIATPLMVPLIVVTALFSVYINEQHFKVTKNQHSSTFDSAFLKDAYLQPELQTKEARFGFARL</sequence>
<feature type="compositionally biased region" description="Basic and acidic residues" evidence="7">
    <location>
        <begin position="356"/>
        <end position="367"/>
    </location>
</feature>
<feature type="compositionally biased region" description="Basic and acidic residues" evidence="7">
    <location>
        <begin position="379"/>
        <end position="389"/>
    </location>
</feature>
<evidence type="ECO:0000259" key="11">
    <source>
        <dbReference type="Pfam" id="PF14703"/>
    </source>
</evidence>
<dbReference type="InParanoid" id="B7G0Z6"/>
<proteinExistence type="inferred from homology"/>
<feature type="transmembrane region" description="Helical" evidence="8">
    <location>
        <begin position="734"/>
        <end position="754"/>
    </location>
</feature>
<feature type="region of interest" description="Disordered" evidence="7">
    <location>
        <begin position="336"/>
        <end position="414"/>
    </location>
</feature>
<dbReference type="Pfam" id="PF14703">
    <property type="entry name" value="PHM7_cyt"/>
    <property type="match status" value="1"/>
</dbReference>
<keyword evidence="3" id="KW-0813">Transport</keyword>
<dbReference type="RefSeq" id="XP_002180948.1">
    <property type="nucleotide sequence ID" value="XM_002180912.1"/>
</dbReference>
<keyword evidence="13" id="KW-1185">Reference proteome</keyword>
<organism evidence="12 13">
    <name type="scientific">Phaeodactylum tricornutum (strain CCAP 1055/1)</name>
    <dbReference type="NCBI Taxonomy" id="556484"/>
    <lineage>
        <taxon>Eukaryota</taxon>
        <taxon>Sar</taxon>
        <taxon>Stramenopiles</taxon>
        <taxon>Ochrophyta</taxon>
        <taxon>Bacillariophyta</taxon>
        <taxon>Bacillariophyceae</taxon>
        <taxon>Bacillariophycidae</taxon>
        <taxon>Naviculales</taxon>
        <taxon>Phaeodactylaceae</taxon>
        <taxon>Phaeodactylum</taxon>
    </lineage>
</organism>
<dbReference type="InterPro" id="IPR032880">
    <property type="entry name" value="CSC1/OSCA1-like_N"/>
</dbReference>
<evidence type="ECO:0000313" key="13">
    <source>
        <dbReference type="Proteomes" id="UP000000759"/>
    </source>
</evidence>
<feature type="domain" description="CSC1/OSCA1-like N-terminal transmembrane" evidence="10">
    <location>
        <begin position="39"/>
        <end position="191"/>
    </location>
</feature>
<dbReference type="AlphaFoldDB" id="B7G0Z6"/>
<feature type="transmembrane region" description="Helical" evidence="8">
    <location>
        <begin position="760"/>
        <end position="781"/>
    </location>
</feature>
<feature type="domain" description="CSC1/OSCA1-like 7TM region" evidence="9">
    <location>
        <begin position="536"/>
        <end position="814"/>
    </location>
</feature>
<evidence type="ECO:0000259" key="10">
    <source>
        <dbReference type="Pfam" id="PF13967"/>
    </source>
</evidence>
<gene>
    <name evidence="12" type="ORF">PHATRDRAFT_36310</name>
</gene>
<dbReference type="Pfam" id="PF02714">
    <property type="entry name" value="RSN1_7TM"/>
    <property type="match status" value="1"/>
</dbReference>
<dbReference type="GeneID" id="7201634"/>
<evidence type="ECO:0000256" key="7">
    <source>
        <dbReference type="SAM" id="MobiDB-lite"/>
    </source>
</evidence>
<reference evidence="13" key="2">
    <citation type="submission" date="2008-08" db="EMBL/GenBank/DDBJ databases">
        <authorList>
            <consortium name="Diatom Consortium"/>
            <person name="Grigoriev I."/>
            <person name="Grimwood J."/>
            <person name="Kuo A."/>
            <person name="Otillar R.P."/>
            <person name="Salamov A."/>
            <person name="Detter J.C."/>
            <person name="Lindquist E."/>
            <person name="Shapiro H."/>
            <person name="Lucas S."/>
            <person name="Glavina del Rio T."/>
            <person name="Pitluck S."/>
            <person name="Rokhsar D."/>
            <person name="Bowler C."/>
        </authorList>
    </citation>
    <scope>GENOME REANNOTATION</scope>
    <source>
        <strain evidence="13">CCAP 1055/1</strain>
    </source>
</reference>
<evidence type="ECO:0000256" key="1">
    <source>
        <dbReference type="ARBA" id="ARBA00004141"/>
    </source>
</evidence>
<evidence type="ECO:0000259" key="9">
    <source>
        <dbReference type="Pfam" id="PF02714"/>
    </source>
</evidence>
<dbReference type="OrthoDB" id="1689567at2759"/>
<dbReference type="KEGG" id="pti:PHATRDRAFT_36310"/>
<dbReference type="PaxDb" id="2850-Phatr36310"/>
<feature type="transmembrane region" description="Helical" evidence="8">
    <location>
        <begin position="124"/>
        <end position="142"/>
    </location>
</feature>
<feature type="transmembrane region" description="Helical" evidence="8">
    <location>
        <begin position="537"/>
        <end position="563"/>
    </location>
</feature>
<evidence type="ECO:0000256" key="2">
    <source>
        <dbReference type="ARBA" id="ARBA00007779"/>
    </source>
</evidence>
<dbReference type="InterPro" id="IPR003864">
    <property type="entry name" value="CSC1/OSCA1-like_7TM"/>
</dbReference>
<name>B7G0Z6_PHATC</name>
<dbReference type="eggNOG" id="KOG1134">
    <property type="taxonomic scope" value="Eukaryota"/>
</dbReference>
<dbReference type="Pfam" id="PF13967">
    <property type="entry name" value="RSN1_TM"/>
    <property type="match status" value="1"/>
</dbReference>
<feature type="transmembrane region" description="Helical" evidence="8">
    <location>
        <begin position="583"/>
        <end position="609"/>
    </location>
</feature>
<feature type="transmembrane region" description="Helical" evidence="8">
    <location>
        <begin position="675"/>
        <end position="696"/>
    </location>
</feature>
<accession>B7G0Z6</accession>